<name>A0AAI8CGI1_9FLAO</name>
<accession>A0AAI8CGI1</accession>
<sequence length="319" mass="37550">MAESEKYKKKIKLLNETIWENKANLKKLENWLENFSEEEKLQALYLLTQFIYIGEHQIKKMLVSIYRDFYKYYQVEKIRKTNDDVSDIGFINSEYDKKLKKTRFVALGNPSESSSLLMYSFRQENDLPKPYFITDNDIINCTEPIEDFIFIDDMCGSGSQAIEYSNKIVPIIKAKFPEAVIHYYMLAATEVGKMNIKRNSQFDFVDSIMNLDSSFKCFESNSRIFKNIDDCIDVDKIKSFCDKYGKKLMLSVGRIMFPNDDESDIDAWAEEHKLGFGNGQLLIGFNHNTPDNTLPIIWYNEKEINWKPIFIRKNKIYHD</sequence>
<dbReference type="Proteomes" id="UP000304840">
    <property type="component" value="Chromosome"/>
</dbReference>
<dbReference type="AlphaFoldDB" id="A0AAI8CGI1"/>
<evidence type="ECO:0000313" key="2">
    <source>
        <dbReference type="EMBL" id="AMO20731.2"/>
    </source>
</evidence>
<feature type="domain" description="PRTase-CE" evidence="1">
    <location>
        <begin position="29"/>
        <end position="312"/>
    </location>
</feature>
<dbReference type="Pfam" id="PF24390">
    <property type="entry name" value="PRTase-CE"/>
    <property type="match status" value="1"/>
</dbReference>
<reference evidence="2 3" key="2">
    <citation type="submission" date="2019-05" db="EMBL/GenBank/DDBJ databases">
        <authorList>
            <person name="Ravantti J.J."/>
        </authorList>
    </citation>
    <scope>NUCLEOTIDE SEQUENCE [LARGE SCALE GENOMIC DNA]</scope>
    <source>
        <strain evidence="2 3">B185</strain>
    </source>
</reference>
<gene>
    <name evidence="2" type="ORF">UN65_10635</name>
</gene>
<protein>
    <recommendedName>
        <fullName evidence="1">PRTase-CE domain-containing protein</fullName>
    </recommendedName>
</protein>
<dbReference type="EMBL" id="CP010992">
    <property type="protein sequence ID" value="AMO20731.2"/>
    <property type="molecule type" value="Genomic_DNA"/>
</dbReference>
<reference evidence="3" key="1">
    <citation type="submission" date="2016-03" db="EMBL/GenBank/DDBJ databases">
        <title>Flavobacterium columnare strain B185, complete genome.</title>
        <authorList>
            <person name="Sundberg L.-R."/>
            <person name="Papponen P."/>
            <person name="Laanto E."/>
        </authorList>
    </citation>
    <scope>NUCLEOTIDE SEQUENCE [LARGE SCALE GENOMIC DNA]</scope>
    <source>
        <strain evidence="3">B185</strain>
    </source>
</reference>
<proteinExistence type="predicted"/>
<evidence type="ECO:0000313" key="3">
    <source>
        <dbReference type="Proteomes" id="UP000304840"/>
    </source>
</evidence>
<evidence type="ECO:0000259" key="1">
    <source>
        <dbReference type="Pfam" id="PF24390"/>
    </source>
</evidence>
<dbReference type="RefSeq" id="WP_138425533.1">
    <property type="nucleotide sequence ID" value="NZ_CP010992.1"/>
</dbReference>
<organism evidence="2 3">
    <name type="scientific">Flavobacterium columnare</name>
    <dbReference type="NCBI Taxonomy" id="996"/>
    <lineage>
        <taxon>Bacteria</taxon>
        <taxon>Pseudomonadati</taxon>
        <taxon>Bacteroidota</taxon>
        <taxon>Flavobacteriia</taxon>
        <taxon>Flavobacteriales</taxon>
        <taxon>Flavobacteriaceae</taxon>
        <taxon>Flavobacterium</taxon>
    </lineage>
</organism>
<dbReference type="InterPro" id="IPR056920">
    <property type="entry name" value="PRTase-CE"/>
</dbReference>